<keyword evidence="1" id="KW-1133">Transmembrane helix</keyword>
<dbReference type="AlphaFoldDB" id="A0A127P603"/>
<feature type="transmembrane region" description="Helical" evidence="1">
    <location>
        <begin position="6"/>
        <end position="22"/>
    </location>
</feature>
<dbReference type="EMBL" id="CP013232">
    <property type="protein sequence ID" value="AMO93193.1"/>
    <property type="molecule type" value="Genomic_DNA"/>
</dbReference>
<keyword evidence="1" id="KW-0812">Transmembrane</keyword>
<evidence type="ECO:0000313" key="2">
    <source>
        <dbReference type="EMBL" id="AMO93193.1"/>
    </source>
</evidence>
<accession>A0A127P603</accession>
<organism evidence="2">
    <name type="scientific">Collimonas fungivorans</name>
    <dbReference type="NCBI Taxonomy" id="158899"/>
    <lineage>
        <taxon>Bacteria</taxon>
        <taxon>Pseudomonadati</taxon>
        <taxon>Pseudomonadota</taxon>
        <taxon>Betaproteobacteria</taxon>
        <taxon>Burkholderiales</taxon>
        <taxon>Oxalobacteraceae</taxon>
        <taxon>Collimonas</taxon>
    </lineage>
</organism>
<evidence type="ECO:0000256" key="1">
    <source>
        <dbReference type="SAM" id="Phobius"/>
    </source>
</evidence>
<evidence type="ECO:0000313" key="3">
    <source>
        <dbReference type="Proteomes" id="UP000072421"/>
    </source>
</evidence>
<keyword evidence="1" id="KW-0472">Membrane</keyword>
<gene>
    <name evidence="2" type="ORF">CFter6_0462</name>
</gene>
<dbReference type="Proteomes" id="UP000072421">
    <property type="component" value="Chromosome"/>
</dbReference>
<sequence>MEINSILMDMIFLCGPVFLIYLRELQLNTLKNVQFRGAKNVSKCGNFSQVILDYM</sequence>
<name>A0A127P603_9BURK</name>
<protein>
    <submittedName>
        <fullName evidence="2">Uncharacterized protein</fullName>
    </submittedName>
</protein>
<proteinExistence type="predicted"/>
<reference evidence="2 3" key="1">
    <citation type="submission" date="2015-11" db="EMBL/GenBank/DDBJ databases">
        <title>Exploring the genomic traits of fungus-feeding bacterial genus Collimonas.</title>
        <authorList>
            <person name="Song C."/>
            <person name="Schmidt R."/>
            <person name="de Jager V."/>
            <person name="Krzyzanowska D."/>
            <person name="Jongedijk E."/>
            <person name="Cankar K."/>
            <person name="Beekwilder J."/>
            <person name="van Veen A."/>
            <person name="de Boer W."/>
            <person name="van Veen J.A."/>
            <person name="Garbeva P."/>
        </authorList>
    </citation>
    <scope>NUCLEOTIDE SEQUENCE [LARGE SCALE GENOMIC DNA]</scope>
    <source>
        <strain evidence="2 3">Ter6</strain>
    </source>
</reference>